<dbReference type="InterPro" id="IPR045249">
    <property type="entry name" value="HARBI1-like"/>
</dbReference>
<evidence type="ECO:0000256" key="4">
    <source>
        <dbReference type="ARBA" id="ARBA00022722"/>
    </source>
</evidence>
<evidence type="ECO:0000256" key="3">
    <source>
        <dbReference type="ARBA" id="ARBA00006958"/>
    </source>
</evidence>
<accession>A0A0A1X2C0</accession>
<keyword evidence="6" id="KW-0378">Hydrolase</keyword>
<proteinExistence type="inferred from homology"/>
<dbReference type="GO" id="GO:0005634">
    <property type="term" value="C:nucleus"/>
    <property type="evidence" value="ECO:0007669"/>
    <property type="project" value="UniProtKB-SubCell"/>
</dbReference>
<dbReference type="GO" id="GO:0016787">
    <property type="term" value="F:hydrolase activity"/>
    <property type="evidence" value="ECO:0007669"/>
    <property type="project" value="UniProtKB-KW"/>
</dbReference>
<sequence length="420" mass="48815">MEKITMLKKLLLAYSAHLEHFESVQSNYDSVLTLYRRRKRRNLMVLHQLRKKQLLCLEILQQTANQRSLWKLNRRSQFWETNCNRNDDHFFKEHFRMSRSSFDILCGLLNRMKRADTNWRKAITLEKRVAIALFTLGTSIKYREISELFGVGISTVCEILFEFCEEVWKSMSNFINKLPPKKEDLACYIDGFCKLGFPQCMGVIDGYHIKVKPNPSQANGYLNNEGWHSIILLALVDYRCRFLYVNIGAQGQYNNAQTYNSSTLRDLLNSDGLLIQSTKEIDGVQVPVYIIGDSTFDFSPTLMTPYASSPSLTENQKQFNNKLLVCTEIVNNAFRHLKARFRRIEIGIDDRKGNAQIITRITCILHNFLNEINDDVEQKWLELLQISTNHDSPTNILVECGNEPYAEEIRHTLCHYVCGI</sequence>
<reference evidence="9" key="1">
    <citation type="submission" date="2014-11" db="EMBL/GenBank/DDBJ databases">
        <authorList>
            <person name="Geib S."/>
        </authorList>
    </citation>
    <scope>NUCLEOTIDE SEQUENCE</scope>
</reference>
<evidence type="ECO:0000256" key="5">
    <source>
        <dbReference type="ARBA" id="ARBA00022723"/>
    </source>
</evidence>
<dbReference type="PANTHER" id="PTHR22930:SF85">
    <property type="entry name" value="GH03217P-RELATED"/>
    <property type="match status" value="1"/>
</dbReference>
<dbReference type="PANTHER" id="PTHR22930">
    <property type="match status" value="1"/>
</dbReference>
<evidence type="ECO:0000256" key="6">
    <source>
        <dbReference type="ARBA" id="ARBA00022801"/>
    </source>
</evidence>
<dbReference type="AlphaFoldDB" id="A0A0A1X2C0"/>
<reference evidence="9" key="2">
    <citation type="journal article" date="2015" name="Gigascience">
        <title>Reconstructing a comprehensive transcriptome assembly of a white-pupal translocated strain of the pest fruit fly Bactrocera cucurbitae.</title>
        <authorList>
            <person name="Sim S.B."/>
            <person name="Calla B."/>
            <person name="Hall B."/>
            <person name="DeRego T."/>
            <person name="Geib S.M."/>
        </authorList>
    </citation>
    <scope>NUCLEOTIDE SEQUENCE</scope>
</reference>
<evidence type="ECO:0000259" key="8">
    <source>
        <dbReference type="Pfam" id="PF13359"/>
    </source>
</evidence>
<name>A0A0A1X2C0_ZEUCU</name>
<evidence type="ECO:0000313" key="9">
    <source>
        <dbReference type="EMBL" id="JAD04885.1"/>
    </source>
</evidence>
<dbReference type="GO" id="GO:0046872">
    <property type="term" value="F:metal ion binding"/>
    <property type="evidence" value="ECO:0007669"/>
    <property type="project" value="UniProtKB-KW"/>
</dbReference>
<feature type="domain" description="DDE Tnp4" evidence="8">
    <location>
        <begin position="204"/>
        <end position="367"/>
    </location>
</feature>
<comment type="cofactor">
    <cofactor evidence="1">
        <name>a divalent metal cation</name>
        <dbReference type="ChEBI" id="CHEBI:60240"/>
    </cofactor>
</comment>
<organism evidence="9">
    <name type="scientific">Zeugodacus cucurbitae</name>
    <name type="common">Melon fruit fly</name>
    <name type="synonym">Bactrocera cucurbitae</name>
    <dbReference type="NCBI Taxonomy" id="28588"/>
    <lineage>
        <taxon>Eukaryota</taxon>
        <taxon>Metazoa</taxon>
        <taxon>Ecdysozoa</taxon>
        <taxon>Arthropoda</taxon>
        <taxon>Hexapoda</taxon>
        <taxon>Insecta</taxon>
        <taxon>Pterygota</taxon>
        <taxon>Neoptera</taxon>
        <taxon>Endopterygota</taxon>
        <taxon>Diptera</taxon>
        <taxon>Brachycera</taxon>
        <taxon>Muscomorpha</taxon>
        <taxon>Tephritoidea</taxon>
        <taxon>Tephritidae</taxon>
        <taxon>Zeugodacus</taxon>
        <taxon>Zeugodacus</taxon>
    </lineage>
</organism>
<dbReference type="GO" id="GO:0004518">
    <property type="term" value="F:nuclease activity"/>
    <property type="evidence" value="ECO:0007669"/>
    <property type="project" value="UniProtKB-KW"/>
</dbReference>
<comment type="similarity">
    <text evidence="3">Belongs to the HARBI1 family.</text>
</comment>
<protein>
    <submittedName>
        <fullName evidence="9">Putative nuclease HARBI1</fullName>
    </submittedName>
</protein>
<comment type="subcellular location">
    <subcellularLocation>
        <location evidence="2">Nucleus</location>
    </subcellularLocation>
</comment>
<keyword evidence="5" id="KW-0479">Metal-binding</keyword>
<gene>
    <name evidence="9" type="primary">HARBI1_2</name>
    <name evidence="9" type="ORF">g.54389</name>
</gene>
<evidence type="ECO:0000256" key="7">
    <source>
        <dbReference type="ARBA" id="ARBA00023242"/>
    </source>
</evidence>
<evidence type="ECO:0000256" key="1">
    <source>
        <dbReference type="ARBA" id="ARBA00001968"/>
    </source>
</evidence>
<dbReference type="EMBL" id="GBXI01009407">
    <property type="protein sequence ID" value="JAD04885.1"/>
    <property type="molecule type" value="Transcribed_RNA"/>
</dbReference>
<evidence type="ECO:0000256" key="2">
    <source>
        <dbReference type="ARBA" id="ARBA00004123"/>
    </source>
</evidence>
<keyword evidence="7" id="KW-0539">Nucleus</keyword>
<keyword evidence="4" id="KW-0540">Nuclease</keyword>
<dbReference type="InterPro" id="IPR027806">
    <property type="entry name" value="HARBI1_dom"/>
</dbReference>
<dbReference type="Pfam" id="PF13359">
    <property type="entry name" value="DDE_Tnp_4"/>
    <property type="match status" value="1"/>
</dbReference>